<evidence type="ECO:0000313" key="1">
    <source>
        <dbReference type="EMBL" id="MDX6188120.1"/>
    </source>
</evidence>
<dbReference type="RefSeq" id="WP_230002478.1">
    <property type="nucleotide sequence ID" value="NZ_CP087134.1"/>
</dbReference>
<proteinExistence type="predicted"/>
<protein>
    <submittedName>
        <fullName evidence="1">Uncharacterized protein</fullName>
    </submittedName>
</protein>
<dbReference type="Proteomes" id="UP001273350">
    <property type="component" value="Unassembled WGS sequence"/>
</dbReference>
<accession>A0ABU4R6A3</accession>
<gene>
    <name evidence="1" type="ORF">SGQ83_02070</name>
</gene>
<evidence type="ECO:0000313" key="2">
    <source>
        <dbReference type="Proteomes" id="UP001273350"/>
    </source>
</evidence>
<keyword evidence="2" id="KW-1185">Reference proteome</keyword>
<comment type="caution">
    <text evidence="1">The sequence shown here is derived from an EMBL/GenBank/DDBJ whole genome shotgun (WGS) entry which is preliminary data.</text>
</comment>
<reference evidence="1 2" key="1">
    <citation type="submission" date="2023-11" db="EMBL/GenBank/DDBJ databases">
        <title>Unpublished Manusciprt.</title>
        <authorList>
            <person name="Saticioglu I.B."/>
            <person name="Ay H."/>
            <person name="Ajmi N."/>
            <person name="Altun S."/>
            <person name="Duman M."/>
        </authorList>
    </citation>
    <scope>NUCLEOTIDE SEQUENCE [LARGE SCALE GENOMIC DNA]</scope>
    <source>
        <strain evidence="1 2">Fl-318</strain>
    </source>
</reference>
<dbReference type="EMBL" id="JAWXVI010000001">
    <property type="protein sequence ID" value="MDX6188120.1"/>
    <property type="molecule type" value="Genomic_DNA"/>
</dbReference>
<organism evidence="1 2">
    <name type="scientific">Flavobacterium cupriresistens</name>
    <dbReference type="NCBI Taxonomy" id="2893885"/>
    <lineage>
        <taxon>Bacteria</taxon>
        <taxon>Pseudomonadati</taxon>
        <taxon>Bacteroidota</taxon>
        <taxon>Flavobacteriia</taxon>
        <taxon>Flavobacteriales</taxon>
        <taxon>Flavobacteriaceae</taxon>
        <taxon>Flavobacterium</taxon>
    </lineage>
</organism>
<name>A0ABU4R6A3_9FLAO</name>
<sequence length="46" mass="5603">MKKNYFLLPYFKRTVFISCIPMVCEPAIQNVIEDDKRDKYRSILKF</sequence>